<dbReference type="InterPro" id="IPR007253">
    <property type="entry name" value="Cell_wall-bd_2"/>
</dbReference>
<evidence type="ECO:0000313" key="2">
    <source>
        <dbReference type="Proteomes" id="UP000736583"/>
    </source>
</evidence>
<gene>
    <name evidence="1" type="ORF">KQI89_02995</name>
</gene>
<protein>
    <submittedName>
        <fullName evidence="1">Cell wall-binding repeat-containing protein</fullName>
    </submittedName>
</protein>
<accession>A0ABS6EXJ4</accession>
<dbReference type="InterPro" id="IPR051922">
    <property type="entry name" value="Bact_Sporulation_Assoc"/>
</dbReference>
<proteinExistence type="predicted"/>
<evidence type="ECO:0000313" key="1">
    <source>
        <dbReference type="EMBL" id="MBU5590718.1"/>
    </source>
</evidence>
<dbReference type="PANTHER" id="PTHR30032">
    <property type="entry name" value="N-ACETYLMURAMOYL-L-ALANINE AMIDASE-RELATED"/>
    <property type="match status" value="1"/>
</dbReference>
<comment type="caution">
    <text evidence="1">The sequence shown here is derived from an EMBL/GenBank/DDBJ whole genome shotgun (WGS) entry which is preliminary data.</text>
</comment>
<keyword evidence="2" id="KW-1185">Reference proteome</keyword>
<dbReference type="Proteomes" id="UP000736583">
    <property type="component" value="Unassembled WGS sequence"/>
</dbReference>
<organism evidence="1 2">
    <name type="scientific">Clostridium simiarum</name>
    <dbReference type="NCBI Taxonomy" id="2841506"/>
    <lineage>
        <taxon>Bacteria</taxon>
        <taxon>Bacillati</taxon>
        <taxon>Bacillota</taxon>
        <taxon>Clostridia</taxon>
        <taxon>Eubacteriales</taxon>
        <taxon>Clostridiaceae</taxon>
        <taxon>Clostridium</taxon>
    </lineage>
</organism>
<dbReference type="PANTHER" id="PTHR30032:SF4">
    <property type="entry name" value="AMIDASE ENHANCER"/>
    <property type="match status" value="1"/>
</dbReference>
<name>A0ABS6EXJ4_9CLOT</name>
<dbReference type="Pfam" id="PF04122">
    <property type="entry name" value="CW_binding_2"/>
    <property type="match status" value="1"/>
</dbReference>
<sequence>MNYITASCPTTLNTTRVCGINSIDVANNVSTITFTTMRPNAIILVNKNEVFDGIAASPLVHFPIDAPILFTDGNILNRKTLWEILKLSPKGYEGIHVIIVGSISNNIVRELNMYGLRTARITGQDHYETACKIPIIRRGFKNIILISGEDYSEGIMSAYWSAHHGDPILYVKKDAIPSCTLEAIKKMNEVNVYIIGSTNTISKAVENTLLQLNNIKHLERIDGENPYEIAVNFAKYKDPKTEFGWGRNYREGHAFTFGTLNRPITTIGGVSFAHMGKHTPLLLIKKDMIPSVVEGYIKLIKPIPPKGMPRPPFMHGFILGDTNNISYNVQVMIEDNLSIDNTMMNMV</sequence>
<dbReference type="RefSeq" id="WP_216455829.1">
    <property type="nucleotide sequence ID" value="NZ_JAHLQL010000001.1"/>
</dbReference>
<reference evidence="1 2" key="1">
    <citation type="submission" date="2021-06" db="EMBL/GenBank/DDBJ databases">
        <authorList>
            <person name="Sun Q."/>
            <person name="Li D."/>
        </authorList>
    </citation>
    <scope>NUCLEOTIDE SEQUENCE [LARGE SCALE GENOMIC DNA]</scope>
    <source>
        <strain evidence="1 2">MSJ-4</strain>
    </source>
</reference>
<dbReference type="EMBL" id="JAHLQL010000001">
    <property type="protein sequence ID" value="MBU5590718.1"/>
    <property type="molecule type" value="Genomic_DNA"/>
</dbReference>